<proteinExistence type="predicted"/>
<dbReference type="Proteomes" id="UP000030300">
    <property type="component" value="Chromosome"/>
</dbReference>
<reference evidence="1 2" key="1">
    <citation type="journal article" date="2015" name="Genome Announc.">
        <title>Complete Genome Sequence of Steroid-Transforming Nocardioides simplex VKM Ac-2033D.</title>
        <authorList>
            <person name="Shtratnikova V.Y."/>
            <person name="Schelkunov M.I."/>
            <person name="Pekov Y.A."/>
            <person name="Fokina V.V."/>
            <person name="Logacheva M.D."/>
            <person name="Sokolov S.L."/>
            <person name="Bragin E.Y."/>
            <person name="Ashapkin V.V."/>
            <person name="Donova M.V."/>
        </authorList>
    </citation>
    <scope>NUCLEOTIDE SEQUENCE [LARGE SCALE GENOMIC DNA]</scope>
    <source>
        <strain evidence="1 2">VKM Ac-2033D</strain>
    </source>
</reference>
<dbReference type="HOGENOM" id="CLU_036719_0_0_11"/>
<dbReference type="EMBL" id="CP009896">
    <property type="protein sequence ID" value="AJR18032.1"/>
    <property type="molecule type" value="Genomic_DNA"/>
</dbReference>
<evidence type="ECO:0000313" key="2">
    <source>
        <dbReference type="Proteomes" id="UP000030300"/>
    </source>
</evidence>
<evidence type="ECO:0000313" key="1">
    <source>
        <dbReference type="EMBL" id="AJR18032.1"/>
    </source>
</evidence>
<gene>
    <name evidence="1" type="ORF">KR76_01915</name>
</gene>
<dbReference type="RefSeq" id="WP_052138131.1">
    <property type="nucleotide sequence ID" value="NZ_BJMC01000025.1"/>
</dbReference>
<dbReference type="OrthoDB" id="3197057at2"/>
<name>A0A0C5XKK6_NOCSI</name>
<accession>A0A0C5XKK6</accession>
<dbReference type="AlphaFoldDB" id="A0A0C5XKK6"/>
<dbReference type="GeneID" id="96607742"/>
<protein>
    <submittedName>
        <fullName evidence="1">Phage terminase, large subunit</fullName>
    </submittedName>
</protein>
<organism evidence="1 2">
    <name type="scientific">Nocardioides simplex</name>
    <name type="common">Arthrobacter simplex</name>
    <dbReference type="NCBI Taxonomy" id="2045"/>
    <lineage>
        <taxon>Bacteria</taxon>
        <taxon>Bacillati</taxon>
        <taxon>Actinomycetota</taxon>
        <taxon>Actinomycetes</taxon>
        <taxon>Propionibacteriales</taxon>
        <taxon>Nocardioidaceae</taxon>
        <taxon>Pimelobacter</taxon>
    </lineage>
</organism>
<sequence>MPFVPAFEGQVCSLGYTIVDWLNEYACHGPGDVMGQPLDLGSDPEIEDFIIAAYELDPETGRRKKRRGVLSMPKGRSKSEKAGIIGVAEALGPVRFDGFDANGQPVGRPVTSPFIRCLATEEKQAGNTFQNIAYIMGEWGPDAHPDIYGGVRGVRDYMRATAISLPDGGECVLSTAGAASKDGGKETFLVPDEVHLYVTAELRDMYATALRNTGKRKHAEPWALLTTTACRLGEESVWEVLERMYRKGQLGDDWIVLHREAKGRIDITDRDRTLRQLRDVYGVAMDPERGWMVAEDVYSDMLDPTVCRDEAEAARYFLNRSMAGSDAWIAKNIHDRQARPGEKVELGTAISIGFDGSLNDDTTVLRGCRMSDGFLFKLGSWAKPQGAAGAGWSVPRNEVLARIREVHRDYRVVRGYYDPHEWRSDIETLAAELGHERYVVDGKTTEMPRVISWPTSRDVAMAGALNRLHTDLTNRVTWHDGDKEASDHYGNAYVWWKGRLRLVRKENPNSARKIDTVVGDALALEARADAITAGWTDAPVEELPPLVFGL</sequence>
<dbReference type="KEGG" id="psim:KR76_01915"/>
<dbReference type="STRING" id="2045.KR76_01915"/>
<keyword evidence="2" id="KW-1185">Reference proteome</keyword>